<keyword evidence="8" id="KW-1185">Reference proteome</keyword>
<evidence type="ECO:0000259" key="6">
    <source>
        <dbReference type="PROSITE" id="PS50089"/>
    </source>
</evidence>
<keyword evidence="1" id="KW-0479">Metal-binding</keyword>
<dbReference type="Proteomes" id="UP000184267">
    <property type="component" value="Unassembled WGS sequence"/>
</dbReference>
<dbReference type="InterPro" id="IPR017907">
    <property type="entry name" value="Znf_RING_CS"/>
</dbReference>
<dbReference type="EMBL" id="MNAD01001224">
    <property type="protein sequence ID" value="OJT07094.1"/>
    <property type="molecule type" value="Genomic_DNA"/>
</dbReference>
<dbReference type="SMART" id="SM00184">
    <property type="entry name" value="RING"/>
    <property type="match status" value="1"/>
</dbReference>
<dbReference type="PANTHER" id="PTHR12109">
    <property type="entry name" value="RING FINGER PROTEIN 141-RELATED"/>
    <property type="match status" value="1"/>
</dbReference>
<dbReference type="PROSITE" id="PS50089">
    <property type="entry name" value="ZF_RING_2"/>
    <property type="match status" value="1"/>
</dbReference>
<dbReference type="Pfam" id="PF13445">
    <property type="entry name" value="zf-RING_UBOX"/>
    <property type="match status" value="1"/>
</dbReference>
<protein>
    <recommendedName>
        <fullName evidence="6">RING-type domain-containing protein</fullName>
    </recommendedName>
</protein>
<reference evidence="7 8" key="1">
    <citation type="submission" date="2016-10" db="EMBL/GenBank/DDBJ databases">
        <title>Genome sequence of the basidiomycete white-rot fungus Trametes pubescens.</title>
        <authorList>
            <person name="Makela M.R."/>
            <person name="Granchi Z."/>
            <person name="Peng M."/>
            <person name="De Vries R.P."/>
            <person name="Grigoriev I."/>
            <person name="Riley R."/>
            <person name="Hilden K."/>
        </authorList>
    </citation>
    <scope>NUCLEOTIDE SEQUENCE [LARGE SCALE GENOMIC DNA]</scope>
    <source>
        <strain evidence="7 8">FBCC735</strain>
    </source>
</reference>
<name>A0A1M2VHK9_TRAPU</name>
<dbReference type="OMA" id="DVEIVYM"/>
<evidence type="ECO:0000256" key="4">
    <source>
        <dbReference type="PROSITE-ProRule" id="PRU00175"/>
    </source>
</evidence>
<dbReference type="InterPro" id="IPR001841">
    <property type="entry name" value="Znf_RING"/>
</dbReference>
<dbReference type="GO" id="GO:0008270">
    <property type="term" value="F:zinc ion binding"/>
    <property type="evidence" value="ECO:0007669"/>
    <property type="project" value="UniProtKB-KW"/>
</dbReference>
<keyword evidence="3" id="KW-0862">Zinc</keyword>
<comment type="caution">
    <text evidence="7">The sequence shown here is derived from an EMBL/GenBank/DDBJ whole genome shotgun (WGS) entry which is preliminary data.</text>
</comment>
<organism evidence="7 8">
    <name type="scientific">Trametes pubescens</name>
    <name type="common">White-rot fungus</name>
    <dbReference type="NCBI Taxonomy" id="154538"/>
    <lineage>
        <taxon>Eukaryota</taxon>
        <taxon>Fungi</taxon>
        <taxon>Dikarya</taxon>
        <taxon>Basidiomycota</taxon>
        <taxon>Agaricomycotina</taxon>
        <taxon>Agaricomycetes</taxon>
        <taxon>Polyporales</taxon>
        <taxon>Polyporaceae</taxon>
        <taxon>Trametes</taxon>
    </lineage>
</organism>
<dbReference type="PROSITE" id="PS00518">
    <property type="entry name" value="ZF_RING_1"/>
    <property type="match status" value="1"/>
</dbReference>
<evidence type="ECO:0000256" key="1">
    <source>
        <dbReference type="ARBA" id="ARBA00022723"/>
    </source>
</evidence>
<proteinExistence type="predicted"/>
<evidence type="ECO:0000256" key="5">
    <source>
        <dbReference type="SAM" id="MobiDB-lite"/>
    </source>
</evidence>
<feature type="domain" description="RING-type" evidence="6">
    <location>
        <begin position="179"/>
        <end position="224"/>
    </location>
</feature>
<feature type="region of interest" description="Disordered" evidence="5">
    <location>
        <begin position="1"/>
        <end position="45"/>
    </location>
</feature>
<feature type="region of interest" description="Disordered" evidence="5">
    <location>
        <begin position="261"/>
        <end position="405"/>
    </location>
</feature>
<keyword evidence="2 4" id="KW-0863">Zinc-finger</keyword>
<evidence type="ECO:0000313" key="8">
    <source>
        <dbReference type="Proteomes" id="UP000184267"/>
    </source>
</evidence>
<feature type="compositionally biased region" description="Basic and acidic residues" evidence="5">
    <location>
        <begin position="390"/>
        <end position="399"/>
    </location>
</feature>
<dbReference type="InterPro" id="IPR047126">
    <property type="entry name" value="RNF141-like"/>
</dbReference>
<dbReference type="AlphaFoldDB" id="A0A1M2VHK9"/>
<dbReference type="OrthoDB" id="1923159at2759"/>
<sequence>MPPATRSGGNAKPSSSKRTLEDDVDSSDDGSSTKPEAGQGTTLQSLLTRALGGVKELERENEALRKKVNALESRLDRVVEQDDAPQQPRRRSKKAPATAAELRSQVTQLQKQVGRLEKSKEKYRKRVHQLSMKELKSEAEDLLDVADLEVGDSAHVMRKLLRRFSDLMLTNSLDGDEQCPICLEHLQPKLTRSLPCQHIFCNGCLGQLRPVPGGDERISCPQCREVCEREDADLVEYTALEQWDELVEVATQWVRIDVARREEDTSEEEGAVDFIDDGLEEESSTTASEPPAANPLESSPEPQREVEQDALPPTPSRLRRRRAVASPTPEAESTDNDNPVKVEPDMPLAAFAESPKQEQSSTPPLTPHTPTQQEQSTPSYSQSPSKDKRKMLEQLAEARNKKRRF</sequence>
<dbReference type="Gene3D" id="3.30.40.10">
    <property type="entry name" value="Zinc/RING finger domain, C3HC4 (zinc finger)"/>
    <property type="match status" value="1"/>
</dbReference>
<evidence type="ECO:0000313" key="7">
    <source>
        <dbReference type="EMBL" id="OJT07094.1"/>
    </source>
</evidence>
<feature type="region of interest" description="Disordered" evidence="5">
    <location>
        <begin position="76"/>
        <end position="117"/>
    </location>
</feature>
<gene>
    <name evidence="7" type="ORF">TRAPUB_2028</name>
</gene>
<dbReference type="InterPro" id="IPR013083">
    <property type="entry name" value="Znf_RING/FYVE/PHD"/>
</dbReference>
<accession>A0A1M2VHK9</accession>
<feature type="compositionally biased region" description="Acidic residues" evidence="5">
    <location>
        <begin position="264"/>
        <end position="283"/>
    </location>
</feature>
<feature type="compositionally biased region" description="Low complexity" evidence="5">
    <location>
        <begin position="359"/>
        <end position="375"/>
    </location>
</feature>
<dbReference type="SUPFAM" id="SSF57850">
    <property type="entry name" value="RING/U-box"/>
    <property type="match status" value="1"/>
</dbReference>
<dbReference type="STRING" id="154538.A0A1M2VHK9"/>
<evidence type="ECO:0000256" key="2">
    <source>
        <dbReference type="ARBA" id="ARBA00022771"/>
    </source>
</evidence>
<evidence type="ECO:0000256" key="3">
    <source>
        <dbReference type="ARBA" id="ARBA00022833"/>
    </source>
</evidence>
<dbReference type="InterPro" id="IPR027370">
    <property type="entry name" value="Znf-RING_euk"/>
</dbReference>